<dbReference type="Gene3D" id="3.40.50.1820">
    <property type="entry name" value="alpha/beta hydrolase"/>
    <property type="match status" value="1"/>
</dbReference>
<feature type="region of interest" description="Disordered" evidence="1">
    <location>
        <begin position="1"/>
        <end position="33"/>
    </location>
</feature>
<evidence type="ECO:0000313" key="4">
    <source>
        <dbReference type="Proteomes" id="UP000182661"/>
    </source>
</evidence>
<accession>A0A657LM84</accession>
<dbReference type="AlphaFoldDB" id="A0A657LM84"/>
<dbReference type="Proteomes" id="UP000182661">
    <property type="component" value="Unassembled WGS sequence"/>
</dbReference>
<dbReference type="Pfam" id="PF02129">
    <property type="entry name" value="Peptidase_S15"/>
    <property type="match status" value="1"/>
</dbReference>
<name>A0A657LM84_9HYPH</name>
<dbReference type="PANTHER" id="PTHR47751">
    <property type="entry name" value="SUPERFAMILY HYDROLASE, PUTATIVE (AFU_ORTHOLOGUE AFUA_2G16580)-RELATED"/>
    <property type="match status" value="1"/>
</dbReference>
<dbReference type="InterPro" id="IPR000383">
    <property type="entry name" value="Xaa-Pro-like_dom"/>
</dbReference>
<dbReference type="GO" id="GO:0016787">
    <property type="term" value="F:hydrolase activity"/>
    <property type="evidence" value="ECO:0007669"/>
    <property type="project" value="InterPro"/>
</dbReference>
<dbReference type="SUPFAM" id="SSF53474">
    <property type="entry name" value="alpha/beta-Hydrolases"/>
    <property type="match status" value="1"/>
</dbReference>
<comment type="caution">
    <text evidence="3">The sequence shown here is derived from an EMBL/GenBank/DDBJ whole genome shotgun (WGS) entry which is preliminary data.</text>
</comment>
<evidence type="ECO:0000256" key="1">
    <source>
        <dbReference type="SAM" id="MobiDB-lite"/>
    </source>
</evidence>
<feature type="domain" description="Xaa-Pro dipeptidyl-peptidase-like" evidence="2">
    <location>
        <begin position="50"/>
        <end position="288"/>
    </location>
</feature>
<organism evidence="3 4">
    <name type="scientific">Pararhizobium antarcticum</name>
    <dbReference type="NCBI Taxonomy" id="1798805"/>
    <lineage>
        <taxon>Bacteria</taxon>
        <taxon>Pseudomonadati</taxon>
        <taxon>Pseudomonadota</taxon>
        <taxon>Alphaproteobacteria</taxon>
        <taxon>Hyphomicrobiales</taxon>
        <taxon>Rhizobiaceae</taxon>
        <taxon>Rhizobium/Agrobacterium group</taxon>
        <taxon>Pararhizobium</taxon>
    </lineage>
</organism>
<evidence type="ECO:0000313" key="3">
    <source>
        <dbReference type="EMBL" id="OJF90856.1"/>
    </source>
</evidence>
<keyword evidence="4" id="KW-1185">Reference proteome</keyword>
<dbReference type="OrthoDB" id="9805123at2"/>
<protein>
    <recommendedName>
        <fullName evidence="2">Xaa-Pro dipeptidyl-peptidase-like domain-containing protein</fullName>
    </recommendedName>
</protein>
<proteinExistence type="predicted"/>
<gene>
    <name evidence="3" type="ORF">AX760_23750</name>
</gene>
<dbReference type="InterPro" id="IPR051411">
    <property type="entry name" value="Polyketide_trans_af380"/>
</dbReference>
<dbReference type="PANTHER" id="PTHR47751:SF1">
    <property type="entry name" value="SUPERFAMILY HYDROLASE, PUTATIVE (AFU_ORTHOLOGUE AFUA_2G16580)-RELATED"/>
    <property type="match status" value="1"/>
</dbReference>
<dbReference type="InterPro" id="IPR029058">
    <property type="entry name" value="AB_hydrolase_fold"/>
</dbReference>
<dbReference type="Gene3D" id="1.10.10.800">
    <property type="match status" value="1"/>
</dbReference>
<dbReference type="EMBL" id="LSRP01000132">
    <property type="protein sequence ID" value="OJF90856.1"/>
    <property type="molecule type" value="Genomic_DNA"/>
</dbReference>
<evidence type="ECO:0000259" key="2">
    <source>
        <dbReference type="Pfam" id="PF02129"/>
    </source>
</evidence>
<sequence length="346" mass="37736">MTQSENDPATQPPLADGMTEAGQSTQNWGETGRIDTGSYTAARVWFASQGDQVVANLFTPNTPGPKPVIVVLGPVGNVKEQSAMQYATRLARLGFATLIFDPRTMGESAGAPRRNESGAGKVQDLVAALDFLSTRAEVTADQLFILGLCQGVNWAIEAALIAPEARAVALVAGHYLTPEVSAMYLGGADHAEARIAKGRAAARKFHTTGEVDYISVVSDSLAAPEPDALLTFDVAQMYYRPWAFRNRFLNHRGFWENRLTAMSEQELWSQRTDLAVTRLHTPTLMIHADFAASGPQVPRTLFDAIPATHKELVWLGNQSQFQFYEDPITIDTAVTQIARFLDSVQP</sequence>
<dbReference type="RefSeq" id="WP_071835425.1">
    <property type="nucleotide sequence ID" value="NZ_LSRP01000132.1"/>
</dbReference>
<reference evidence="3 4" key="1">
    <citation type="submission" date="2016-02" db="EMBL/GenBank/DDBJ databases">
        <title>Genome sequencing of a beta-galactosidase producing bacteria Rhizobium sp. 59.</title>
        <authorList>
            <person name="Wang D."/>
            <person name="Kot W."/>
            <person name="Qin Y."/>
            <person name="Hansen L."/>
            <person name="Naqvi K."/>
            <person name="Rensing C."/>
        </authorList>
    </citation>
    <scope>NUCLEOTIDE SEQUENCE [LARGE SCALE GENOMIC DNA]</scope>
    <source>
        <strain evidence="3 4">59</strain>
    </source>
</reference>